<dbReference type="AlphaFoldDB" id="A0A380TRT1"/>
<feature type="transmembrane region" description="Helical" evidence="1">
    <location>
        <begin position="54"/>
        <end position="72"/>
    </location>
</feature>
<dbReference type="GO" id="GO:0008654">
    <property type="term" value="P:phospholipid biosynthetic process"/>
    <property type="evidence" value="ECO:0007669"/>
    <property type="project" value="InterPro"/>
</dbReference>
<evidence type="ECO:0000256" key="1">
    <source>
        <dbReference type="SAM" id="Phobius"/>
    </source>
</evidence>
<keyword evidence="1" id="KW-1133">Transmembrane helix</keyword>
<feature type="transmembrane region" description="Helical" evidence="1">
    <location>
        <begin position="111"/>
        <end position="132"/>
    </location>
</feature>
<evidence type="ECO:0000313" key="3">
    <source>
        <dbReference type="Proteomes" id="UP000254649"/>
    </source>
</evidence>
<protein>
    <submittedName>
        <fullName evidence="2">CDP-alcohol phosphatidyltransferase</fullName>
    </submittedName>
</protein>
<gene>
    <name evidence="2" type="ORF">NCTC10801_01270</name>
</gene>
<dbReference type="OrthoDB" id="9790577at2"/>
<dbReference type="EMBL" id="UFRQ01000003">
    <property type="protein sequence ID" value="SUT90671.1"/>
    <property type="molecule type" value="Genomic_DNA"/>
</dbReference>
<dbReference type="Gene3D" id="1.20.120.1760">
    <property type="match status" value="1"/>
</dbReference>
<keyword evidence="3" id="KW-1185">Reference proteome</keyword>
<sequence length="241" mass="27213">MTLLELYKDLRDKTMSPEKYASAKQDYFAFYIGRPLSYWLTIPFLKTSFTPNQVSYISIIPIFLGFLLMTFAQSKSMLILAWFMFFLWNLLDGVDGNLARYRKQFSKDGSVIDAMSGYASMAFTFLSAGIAASNYENLIIEPKYFIILGALSSMSLIFPRLVMHKYINTVGVDDSSESVKDKKSFGPLKVLALNLTSITGGPQIFLLIAILTTTLDYLTVIYFVINIAIMLASLHSLLRKK</sequence>
<feature type="transmembrane region" description="Helical" evidence="1">
    <location>
        <begin position="78"/>
        <end position="99"/>
    </location>
</feature>
<dbReference type="GO" id="GO:0016020">
    <property type="term" value="C:membrane"/>
    <property type="evidence" value="ECO:0007669"/>
    <property type="project" value="InterPro"/>
</dbReference>
<feature type="transmembrane region" description="Helical" evidence="1">
    <location>
        <begin position="144"/>
        <end position="162"/>
    </location>
</feature>
<evidence type="ECO:0000313" key="2">
    <source>
        <dbReference type="EMBL" id="SUT90671.1"/>
    </source>
</evidence>
<feature type="transmembrane region" description="Helical" evidence="1">
    <location>
        <begin position="190"/>
        <end position="211"/>
    </location>
</feature>
<keyword evidence="2" id="KW-0808">Transferase</keyword>
<reference evidence="2 3" key="1">
    <citation type="submission" date="2018-06" db="EMBL/GenBank/DDBJ databases">
        <authorList>
            <consortium name="Pathogen Informatics"/>
            <person name="Doyle S."/>
        </authorList>
    </citation>
    <scope>NUCLEOTIDE SEQUENCE [LARGE SCALE GENOMIC DNA]</scope>
    <source>
        <strain evidence="2 3">NCTC10801</strain>
    </source>
</reference>
<proteinExistence type="predicted"/>
<accession>A0A380TRT1</accession>
<feature type="transmembrane region" description="Helical" evidence="1">
    <location>
        <begin position="217"/>
        <end position="238"/>
    </location>
</feature>
<dbReference type="InterPro" id="IPR043130">
    <property type="entry name" value="CDP-OH_PTrfase_TM_dom"/>
</dbReference>
<dbReference type="InterPro" id="IPR000462">
    <property type="entry name" value="CDP-OH_P_trans"/>
</dbReference>
<dbReference type="Pfam" id="PF01066">
    <property type="entry name" value="CDP-OH_P_transf"/>
    <property type="match status" value="1"/>
</dbReference>
<dbReference type="GO" id="GO:0016780">
    <property type="term" value="F:phosphotransferase activity, for other substituted phosphate groups"/>
    <property type="evidence" value="ECO:0007669"/>
    <property type="project" value="InterPro"/>
</dbReference>
<organism evidence="2 3">
    <name type="scientific">[Actinobacillus] rossii</name>
    <dbReference type="NCBI Taxonomy" id="123820"/>
    <lineage>
        <taxon>Bacteria</taxon>
        <taxon>Pseudomonadati</taxon>
        <taxon>Pseudomonadota</taxon>
        <taxon>Gammaproteobacteria</taxon>
        <taxon>Pasteurellales</taxon>
        <taxon>Pasteurellaceae</taxon>
    </lineage>
</organism>
<name>A0A380TRT1_9PAST</name>
<keyword evidence="1" id="KW-0472">Membrane</keyword>
<keyword evidence="1" id="KW-0812">Transmembrane</keyword>
<dbReference type="Proteomes" id="UP000254649">
    <property type="component" value="Unassembled WGS sequence"/>
</dbReference>